<dbReference type="InterPro" id="IPR056764">
    <property type="entry name" value="LbH_EIF2B3/5"/>
</dbReference>
<organism evidence="9 10">
    <name type="scientific">Mizuhopecten yessoensis</name>
    <name type="common">Japanese scallop</name>
    <name type="synonym">Patinopecten yessoensis</name>
    <dbReference type="NCBI Taxonomy" id="6573"/>
    <lineage>
        <taxon>Eukaryota</taxon>
        <taxon>Metazoa</taxon>
        <taxon>Spiralia</taxon>
        <taxon>Lophotrochozoa</taxon>
        <taxon>Mollusca</taxon>
        <taxon>Bivalvia</taxon>
        <taxon>Autobranchia</taxon>
        <taxon>Pteriomorphia</taxon>
        <taxon>Pectinida</taxon>
        <taxon>Pectinoidea</taxon>
        <taxon>Pectinidae</taxon>
        <taxon>Mizuhopecten</taxon>
    </lineage>
</organism>
<evidence type="ECO:0000256" key="6">
    <source>
        <dbReference type="ARBA" id="ARBA00046432"/>
    </source>
</evidence>
<dbReference type="GO" id="GO:0003743">
    <property type="term" value="F:translation initiation factor activity"/>
    <property type="evidence" value="ECO:0007669"/>
    <property type="project" value="UniProtKB-KW"/>
</dbReference>
<dbReference type="FunFam" id="3.90.550.10:FF:000066">
    <property type="entry name" value="Translation initiation factor eIF-2B subunit epsilon"/>
    <property type="match status" value="1"/>
</dbReference>
<evidence type="ECO:0000256" key="7">
    <source>
        <dbReference type="SAM" id="MobiDB-lite"/>
    </source>
</evidence>
<protein>
    <recommendedName>
        <fullName evidence="4">Translation initiation factor eIF2B subunit epsilon</fullName>
    </recommendedName>
    <alternativeName>
        <fullName evidence="5">eIF2B GDP-GTP exchange factor subunit epsilon</fullName>
    </alternativeName>
</protein>
<dbReference type="InterPro" id="IPR003307">
    <property type="entry name" value="W2_domain"/>
</dbReference>
<dbReference type="Proteomes" id="UP000242188">
    <property type="component" value="Unassembled WGS sequence"/>
</dbReference>
<name>A0A210Q680_MIZYE</name>
<proteinExistence type="inferred from homology"/>
<dbReference type="InterPro" id="IPR035543">
    <property type="entry name" value="eIF-2B_epsilon_N"/>
</dbReference>
<keyword evidence="9" id="KW-0396">Initiation factor</keyword>
<dbReference type="Pfam" id="PF25084">
    <property type="entry name" value="LbH_EIF2B"/>
    <property type="match status" value="1"/>
</dbReference>
<dbReference type="InterPro" id="IPR051956">
    <property type="entry name" value="eIF2B_epsilon"/>
</dbReference>
<evidence type="ECO:0000259" key="8">
    <source>
        <dbReference type="PROSITE" id="PS51363"/>
    </source>
</evidence>
<feature type="domain" description="W2" evidence="8">
    <location>
        <begin position="505"/>
        <end position="680"/>
    </location>
</feature>
<dbReference type="Gene3D" id="1.25.40.180">
    <property type="match status" value="1"/>
</dbReference>
<keyword evidence="10" id="KW-1185">Reference proteome</keyword>
<dbReference type="SUPFAM" id="SSF48371">
    <property type="entry name" value="ARM repeat"/>
    <property type="match status" value="1"/>
</dbReference>
<dbReference type="GO" id="GO:0005829">
    <property type="term" value="C:cytosol"/>
    <property type="evidence" value="ECO:0007669"/>
    <property type="project" value="UniProtKB-SubCell"/>
</dbReference>
<dbReference type="PROSITE" id="PS51363">
    <property type="entry name" value="W2"/>
    <property type="match status" value="1"/>
</dbReference>
<reference evidence="9 10" key="1">
    <citation type="journal article" date="2017" name="Nat. Ecol. Evol.">
        <title>Scallop genome provides insights into evolution of bilaterian karyotype and development.</title>
        <authorList>
            <person name="Wang S."/>
            <person name="Zhang J."/>
            <person name="Jiao W."/>
            <person name="Li J."/>
            <person name="Xun X."/>
            <person name="Sun Y."/>
            <person name="Guo X."/>
            <person name="Huan P."/>
            <person name="Dong B."/>
            <person name="Zhang L."/>
            <person name="Hu X."/>
            <person name="Sun X."/>
            <person name="Wang J."/>
            <person name="Zhao C."/>
            <person name="Wang Y."/>
            <person name="Wang D."/>
            <person name="Huang X."/>
            <person name="Wang R."/>
            <person name="Lv J."/>
            <person name="Li Y."/>
            <person name="Zhang Z."/>
            <person name="Liu B."/>
            <person name="Lu W."/>
            <person name="Hui Y."/>
            <person name="Liang J."/>
            <person name="Zhou Z."/>
            <person name="Hou R."/>
            <person name="Li X."/>
            <person name="Liu Y."/>
            <person name="Li H."/>
            <person name="Ning X."/>
            <person name="Lin Y."/>
            <person name="Zhao L."/>
            <person name="Xing Q."/>
            <person name="Dou J."/>
            <person name="Li Y."/>
            <person name="Mao J."/>
            <person name="Guo H."/>
            <person name="Dou H."/>
            <person name="Li T."/>
            <person name="Mu C."/>
            <person name="Jiang W."/>
            <person name="Fu Q."/>
            <person name="Fu X."/>
            <person name="Miao Y."/>
            <person name="Liu J."/>
            <person name="Yu Q."/>
            <person name="Li R."/>
            <person name="Liao H."/>
            <person name="Li X."/>
            <person name="Kong Y."/>
            <person name="Jiang Z."/>
            <person name="Chourrout D."/>
            <person name="Li R."/>
            <person name="Bao Z."/>
        </authorList>
    </citation>
    <scope>NUCLEOTIDE SEQUENCE [LARGE SCALE GENOMIC DNA]</scope>
    <source>
        <strain evidence="9 10">PY_sf001</strain>
    </source>
</reference>
<dbReference type="SMART" id="SM00515">
    <property type="entry name" value="eIF5C"/>
    <property type="match status" value="1"/>
</dbReference>
<dbReference type="InterPro" id="IPR029044">
    <property type="entry name" value="Nucleotide-diphossugar_trans"/>
</dbReference>
<comment type="similarity">
    <text evidence="2">Belongs to the eIF-2B gamma/epsilon subunits family.</text>
</comment>
<dbReference type="CDD" id="cd04197">
    <property type="entry name" value="eIF-2B_epsilon_N"/>
    <property type="match status" value="1"/>
</dbReference>
<dbReference type="Gene3D" id="3.90.550.10">
    <property type="entry name" value="Spore Coat Polysaccharide Biosynthesis Protein SpsA, Chain A"/>
    <property type="match status" value="1"/>
</dbReference>
<comment type="subunit">
    <text evidence="6">Component of the translation initiation factor 2B (eIF2B) complex which is a heterodecamer of two sets of five different subunits: alpha, beta, gamma, delta and epsilon. Subunits alpha, beta and delta comprise a regulatory subcomplex and subunits epsilon and gamma comprise a catalytic subcomplex. Within the complex, the hexameric regulatory complex resides at the center, with the two heterodimeric catalytic subcomplexes bound on opposite sides.</text>
</comment>
<evidence type="ECO:0000256" key="2">
    <source>
        <dbReference type="ARBA" id="ARBA00007878"/>
    </source>
</evidence>
<sequence>MAPKSKGQRVELKQEDVLQAVIIADSFDLGFSPISKKKPRTLLPVANVPMLEYTLELLCAAEVQEIFIFCCHLGEQIRSHIRNSKWSDTSSPCSVSTVLSEGCLSMGEALREIDAKSIIRSDFILVFGDVVANVKLQDIVEQHKKRRRKDKNTVMTMVMKKAPPTHCTRCREDDIVMAVEQPSSRILHYQKLAYQTKVDIPVEVITEHSDVNLRYDLLDCHISICSPQVPQLFTDNFDFQTRDDFVKGILISEEIMGYAIYVNVIREEYAARISNLIMYDAVSQDIMSRWTYPLVPDHTNSTESTVSYGRHNIYLSKDITLARGCKLEENVVVGRGTSVGSNTVISHSVIGKNCKIGENVKIRGAYIWDNVEIGDNCDIESSILCDHVKVYSGVTLQAGDVLSWEVKVGPDVTIPKATVLQSSPEEDSDDFGDEDETLDKKDTMVESCPDFGSRGQAYVYSPPTESDDEEDEAQVHDVWGQDNKTDDEDELSSIATDDQSDLSSEGSLPDDEKMFYREVLDTLVRAREENIRTENLILEINSLKHAYNIDIHDLHGMVVKAVVDLGMKENPDEKGIQLLTNIKTHMKRNLTLIKNYIKGADSQLDCLQMLEEFSIMDEQISGVLMKLIHYMYEDIDLLSEQVIVRWHKSIPDEEGHLDVKQQMQPFIKWLQEAEEESSEEDSD</sequence>
<gene>
    <name evidence="9" type="ORF">KP79_PYT13219</name>
</gene>
<dbReference type="OrthoDB" id="424572at2759"/>
<dbReference type="Pfam" id="PF00483">
    <property type="entry name" value="NTP_transferase"/>
    <property type="match status" value="1"/>
</dbReference>
<comment type="caution">
    <text evidence="9">The sequence shown here is derived from an EMBL/GenBank/DDBJ whole genome shotgun (WGS) entry which is preliminary data.</text>
</comment>
<keyword evidence="9" id="KW-0648">Protein biosynthesis</keyword>
<accession>A0A210Q680</accession>
<dbReference type="STRING" id="6573.A0A210Q680"/>
<evidence type="ECO:0000256" key="4">
    <source>
        <dbReference type="ARBA" id="ARBA00044144"/>
    </source>
</evidence>
<dbReference type="GO" id="GO:0031369">
    <property type="term" value="F:translation initiation factor binding"/>
    <property type="evidence" value="ECO:0007669"/>
    <property type="project" value="InterPro"/>
</dbReference>
<comment type="subcellular location">
    <subcellularLocation>
        <location evidence="1">Cytoplasm</location>
        <location evidence="1">Cytosol</location>
    </subcellularLocation>
</comment>
<dbReference type="Gene3D" id="2.160.10.10">
    <property type="entry name" value="Hexapeptide repeat proteins"/>
    <property type="match status" value="1"/>
</dbReference>
<keyword evidence="3" id="KW-0963">Cytoplasm</keyword>
<dbReference type="EMBL" id="NEDP02004844">
    <property type="protein sequence ID" value="OWF44225.1"/>
    <property type="molecule type" value="Genomic_DNA"/>
</dbReference>
<evidence type="ECO:0000256" key="5">
    <source>
        <dbReference type="ARBA" id="ARBA00044345"/>
    </source>
</evidence>
<evidence type="ECO:0000256" key="1">
    <source>
        <dbReference type="ARBA" id="ARBA00004514"/>
    </source>
</evidence>
<dbReference type="Pfam" id="PF02020">
    <property type="entry name" value="W2"/>
    <property type="match status" value="1"/>
</dbReference>
<dbReference type="PANTHER" id="PTHR45887:SF1">
    <property type="entry name" value="TRANSLATION INITIATION FACTOR EIF-2B SUBUNIT EPSILON"/>
    <property type="match status" value="1"/>
</dbReference>
<feature type="compositionally biased region" description="Polar residues" evidence="7">
    <location>
        <begin position="493"/>
        <end position="506"/>
    </location>
</feature>
<dbReference type="InterPro" id="IPR005835">
    <property type="entry name" value="NTP_transferase_dom"/>
</dbReference>
<dbReference type="CDD" id="cd11558">
    <property type="entry name" value="W2_eIF2B_epsilon"/>
    <property type="match status" value="1"/>
</dbReference>
<dbReference type="GO" id="GO:0005851">
    <property type="term" value="C:eukaryotic translation initiation factor 2B complex"/>
    <property type="evidence" value="ECO:0007669"/>
    <property type="project" value="TreeGrafter"/>
</dbReference>
<dbReference type="FunFam" id="1.25.40.180:FF:000022">
    <property type="entry name" value="Translation initiation factor eIF-2B epsilon subunit"/>
    <property type="match status" value="1"/>
</dbReference>
<dbReference type="PANTHER" id="PTHR45887">
    <property type="entry name" value="TRANSLATION INITIATION FACTOR EIF-2B SUBUNIT EPSILON"/>
    <property type="match status" value="1"/>
</dbReference>
<evidence type="ECO:0000256" key="3">
    <source>
        <dbReference type="ARBA" id="ARBA00022490"/>
    </source>
</evidence>
<feature type="compositionally biased region" description="Acidic residues" evidence="7">
    <location>
        <begin position="424"/>
        <end position="437"/>
    </location>
</feature>
<dbReference type="InterPro" id="IPR016024">
    <property type="entry name" value="ARM-type_fold"/>
</dbReference>
<dbReference type="GO" id="GO:0005085">
    <property type="term" value="F:guanyl-nucleotide exchange factor activity"/>
    <property type="evidence" value="ECO:0007669"/>
    <property type="project" value="InterPro"/>
</dbReference>
<dbReference type="InterPro" id="IPR044123">
    <property type="entry name" value="W2_eIF2B_epsilon"/>
</dbReference>
<dbReference type="AlphaFoldDB" id="A0A210Q680"/>
<dbReference type="CDD" id="cd05787">
    <property type="entry name" value="LbH_eIF2B_epsilon"/>
    <property type="match status" value="1"/>
</dbReference>
<feature type="region of interest" description="Disordered" evidence="7">
    <location>
        <begin position="417"/>
        <end position="510"/>
    </location>
</feature>
<evidence type="ECO:0000313" key="10">
    <source>
        <dbReference type="Proteomes" id="UP000242188"/>
    </source>
</evidence>
<dbReference type="SUPFAM" id="SSF53448">
    <property type="entry name" value="Nucleotide-diphospho-sugar transferases"/>
    <property type="match status" value="1"/>
</dbReference>
<evidence type="ECO:0000313" key="9">
    <source>
        <dbReference type="EMBL" id="OWF44225.1"/>
    </source>
</evidence>